<dbReference type="InterPro" id="IPR005119">
    <property type="entry name" value="LysR_subst-bd"/>
</dbReference>
<name>A0A2U8PXP4_9BRAD</name>
<comment type="similarity">
    <text evidence="2">Belongs to the LysR transcriptional regulatory family.</text>
</comment>
<dbReference type="InterPro" id="IPR036390">
    <property type="entry name" value="WH_DNA-bd_sf"/>
</dbReference>
<dbReference type="PANTHER" id="PTHR30126">
    <property type="entry name" value="HTH-TYPE TRANSCRIPTIONAL REGULATOR"/>
    <property type="match status" value="1"/>
</dbReference>
<organism evidence="7 8">
    <name type="scientific">Bradyrhizobium amphicarpaeae</name>
    <dbReference type="NCBI Taxonomy" id="1404768"/>
    <lineage>
        <taxon>Bacteria</taxon>
        <taxon>Pseudomonadati</taxon>
        <taxon>Pseudomonadota</taxon>
        <taxon>Alphaproteobacteria</taxon>
        <taxon>Hyphomicrobiales</taxon>
        <taxon>Nitrobacteraceae</taxon>
        <taxon>Bradyrhizobium</taxon>
    </lineage>
</organism>
<gene>
    <name evidence="7" type="ORF">CIT40_23005</name>
</gene>
<evidence type="ECO:0000313" key="8">
    <source>
        <dbReference type="Proteomes" id="UP000215884"/>
    </source>
</evidence>
<dbReference type="GO" id="GO:0000976">
    <property type="term" value="F:transcription cis-regulatory region binding"/>
    <property type="evidence" value="ECO:0007669"/>
    <property type="project" value="TreeGrafter"/>
</dbReference>
<dbReference type="OrthoDB" id="9803735at2"/>
<dbReference type="SUPFAM" id="SSF53850">
    <property type="entry name" value="Periplasmic binding protein-like II"/>
    <property type="match status" value="1"/>
</dbReference>
<reference evidence="7 8" key="1">
    <citation type="journal article" date="2017" name="Syst. Appl. Microbiol.">
        <title>Soybeans inoculated with root zone soils of Canadian native legumes harbour diverse and novel Bradyrhizobium spp. that possess agricultural potential.</title>
        <authorList>
            <person name="Bromfield E.S.P."/>
            <person name="Cloutier S."/>
            <person name="Tambong J.T."/>
            <person name="Tran Thi T.V."/>
        </authorList>
    </citation>
    <scope>NUCLEOTIDE SEQUENCE [LARGE SCALE GENOMIC DNA]</scope>
    <source>
        <strain evidence="7 8">39S1MB</strain>
    </source>
</reference>
<dbReference type="PRINTS" id="PR00039">
    <property type="entry name" value="HTHLYSR"/>
</dbReference>
<dbReference type="InterPro" id="IPR036388">
    <property type="entry name" value="WH-like_DNA-bd_sf"/>
</dbReference>
<dbReference type="GO" id="GO:0003700">
    <property type="term" value="F:DNA-binding transcription factor activity"/>
    <property type="evidence" value="ECO:0007669"/>
    <property type="project" value="InterPro"/>
</dbReference>
<dbReference type="PROSITE" id="PS50931">
    <property type="entry name" value="HTH_LYSR"/>
    <property type="match status" value="1"/>
</dbReference>
<evidence type="ECO:0000256" key="2">
    <source>
        <dbReference type="ARBA" id="ARBA00009437"/>
    </source>
</evidence>
<dbReference type="SUPFAM" id="SSF46785">
    <property type="entry name" value="Winged helix' DNA-binding domain"/>
    <property type="match status" value="1"/>
</dbReference>
<keyword evidence="5" id="KW-0804">Transcription</keyword>
<evidence type="ECO:0000256" key="1">
    <source>
        <dbReference type="ARBA" id="ARBA00003502"/>
    </source>
</evidence>
<accession>A0A2U8PXP4</accession>
<evidence type="ECO:0000256" key="5">
    <source>
        <dbReference type="ARBA" id="ARBA00023163"/>
    </source>
</evidence>
<reference evidence="7 8" key="2">
    <citation type="journal article" date="2019" name="Int. J. Syst. Evol. Microbiol.">
        <title>Description and complete genome sequence of Bradyrhizobium amphicarpaeae sp. nov., harbouring photosystem and nitrogen-fixation genes.</title>
        <authorList>
            <person name="Bromfield E.S.P."/>
            <person name="Cloutier S."/>
            <person name="Nguyen H.D.T."/>
        </authorList>
    </citation>
    <scope>NUCLEOTIDE SEQUENCE [LARGE SCALE GENOMIC DNA]</scope>
    <source>
        <strain evidence="7 8">39S1MB</strain>
    </source>
</reference>
<evidence type="ECO:0000313" key="7">
    <source>
        <dbReference type="EMBL" id="AWM02613.1"/>
    </source>
</evidence>
<protein>
    <submittedName>
        <fullName evidence="7">LysR family transcriptional regulator</fullName>
    </submittedName>
</protein>
<dbReference type="AlphaFoldDB" id="A0A2U8PXP4"/>
<comment type="function">
    <text evidence="1">NodD regulates the expression of the nodABCFE genes which encode other nodulation proteins. NodD is also a negative regulator of its own expression. Binds flavonoids as inducers.</text>
</comment>
<dbReference type="EMBL" id="CP029426">
    <property type="protein sequence ID" value="AWM02613.1"/>
    <property type="molecule type" value="Genomic_DNA"/>
</dbReference>
<dbReference type="Pfam" id="PF03466">
    <property type="entry name" value="LysR_substrate"/>
    <property type="match status" value="1"/>
</dbReference>
<dbReference type="KEGG" id="brq:CIT40_23005"/>
<dbReference type="Gene3D" id="1.10.10.10">
    <property type="entry name" value="Winged helix-like DNA-binding domain superfamily/Winged helix DNA-binding domain"/>
    <property type="match status" value="1"/>
</dbReference>
<dbReference type="Proteomes" id="UP000215884">
    <property type="component" value="Chromosome"/>
</dbReference>
<dbReference type="Gene3D" id="3.40.190.10">
    <property type="entry name" value="Periplasmic binding protein-like II"/>
    <property type="match status" value="2"/>
</dbReference>
<dbReference type="RefSeq" id="WP_094891278.1">
    <property type="nucleotide sequence ID" value="NZ_CP029426.2"/>
</dbReference>
<dbReference type="Pfam" id="PF00126">
    <property type="entry name" value="HTH_1"/>
    <property type="match status" value="1"/>
</dbReference>
<dbReference type="InterPro" id="IPR000847">
    <property type="entry name" value="LysR_HTH_N"/>
</dbReference>
<sequence>MTFEQMRIFLEAAHFGSFTHAAERLGLTQSAVSVSIKKLEERHDVSLFDRSGRRLMLTEAGQVLLSEAERIMRDVDLTIRRVESRRPLSQSSLVACTGNAYDFWMPELAARAGSAPLDVDLVRGTLDEVTAWVMRGTADVGVTSAMPSHPQFRQIHIFSDRMILCATPDRERMVTERVTWANLAEQGPILWEHGDLTPELVAALAAHRLEASRLAHPTLKLSSSAAVTSALKGGRHLGFVPERAVGAQIASGELVRIGTPEVAVRYWMFALRDREIGTLAARYARAASAAPDGASQAGAD</sequence>
<proteinExistence type="inferred from homology"/>
<evidence type="ECO:0000259" key="6">
    <source>
        <dbReference type="PROSITE" id="PS50931"/>
    </source>
</evidence>
<keyword evidence="8" id="KW-1185">Reference proteome</keyword>
<dbReference type="FunFam" id="1.10.10.10:FF:000001">
    <property type="entry name" value="LysR family transcriptional regulator"/>
    <property type="match status" value="1"/>
</dbReference>
<dbReference type="PANTHER" id="PTHR30126:SF91">
    <property type="entry name" value="LYSR FAMILY TRANSCRIPTIONAL REGULATOR"/>
    <property type="match status" value="1"/>
</dbReference>
<feature type="domain" description="HTH lysR-type" evidence="6">
    <location>
        <begin position="1"/>
        <end position="58"/>
    </location>
</feature>
<evidence type="ECO:0000256" key="3">
    <source>
        <dbReference type="ARBA" id="ARBA00023015"/>
    </source>
</evidence>
<keyword evidence="4" id="KW-0238">DNA-binding</keyword>
<keyword evidence="3" id="KW-0805">Transcription regulation</keyword>
<evidence type="ECO:0000256" key="4">
    <source>
        <dbReference type="ARBA" id="ARBA00023125"/>
    </source>
</evidence>